<evidence type="ECO:0000313" key="4">
    <source>
        <dbReference type="Proteomes" id="UP000184485"/>
    </source>
</evidence>
<feature type="domain" description="Bacteriophage tail tape measure N-terminal" evidence="2">
    <location>
        <begin position="140"/>
        <end position="233"/>
    </location>
</feature>
<evidence type="ECO:0000256" key="1">
    <source>
        <dbReference type="SAM" id="MobiDB-lite"/>
    </source>
</evidence>
<dbReference type="AlphaFoldDB" id="A0A1M5MT57"/>
<organism evidence="3 4">
    <name type="scientific">Kaistia soli DSM 19436</name>
    <dbReference type="NCBI Taxonomy" id="1122133"/>
    <lineage>
        <taxon>Bacteria</taxon>
        <taxon>Pseudomonadati</taxon>
        <taxon>Pseudomonadota</taxon>
        <taxon>Alphaproteobacteria</taxon>
        <taxon>Hyphomicrobiales</taxon>
        <taxon>Kaistiaceae</taxon>
        <taxon>Kaistia</taxon>
    </lineage>
</organism>
<dbReference type="Proteomes" id="UP000184485">
    <property type="component" value="Unassembled WGS sequence"/>
</dbReference>
<name>A0A1M5MT57_9HYPH</name>
<dbReference type="OrthoDB" id="8421800at2"/>
<evidence type="ECO:0000259" key="2">
    <source>
        <dbReference type="Pfam" id="PF06791"/>
    </source>
</evidence>
<dbReference type="EMBL" id="FQUP01000007">
    <property type="protein sequence ID" value="SHG79973.1"/>
    <property type="molecule type" value="Genomic_DNA"/>
</dbReference>
<dbReference type="STRING" id="1122133.SAMN02745157_4864"/>
<keyword evidence="4" id="KW-1185">Reference proteome</keyword>
<accession>A0A1M5MT57</accession>
<evidence type="ECO:0000313" key="3">
    <source>
        <dbReference type="EMBL" id="SHG79973.1"/>
    </source>
</evidence>
<proteinExistence type="predicted"/>
<dbReference type="RefSeq" id="WP_073058250.1">
    <property type="nucleotide sequence ID" value="NZ_FQUP01000007.1"/>
</dbReference>
<protein>
    <submittedName>
        <fullName evidence="3">Phage tail tape measure protein, lambda family</fullName>
    </submittedName>
</protein>
<sequence>MTDLARLGLVIDSESAGKAKTDLDALVVAAGKAEKAVETLGSEAATTAVAIDKVGKEAAGAKSDIDGLAASAGNAERAVEGAGSAANAAAAGLGKAGVEAGKAGVGLGAAGAGANALIPPLTKIPALVPPLTKLPPLMRQNTGQLQQLSFQLNDVATMALSGASAFQILATQGGQLIQVMQMGEGGVKGTLSRITAGLLALPGPAKAAGVAVAALGAAWVVYESVGRTKVKSLDEVLADHAALVRDLKTAYGEAASGLDNYTSRGFGELQTRSRASMSELAIQARSQSNDLFGQLGSVVTPARSAQSFYSVSSRFAPFTDAIIKLRDEAKAGKPDVEAFIKTVSARAEAEPFNDSLLSTAGEVIKLADGLRSVVGQKEALQRFLDEIASSASAKLSVFTKSVSELSRLAMPEDTVGAQINRNYRNAIDTAPSASAAMAAQQVRDAALKRQEGELIKPFSERLRAQADENEMLGKATGVAEAYLAKKQLIYDAAKREIALSPAAVAAIDAQTKAYGELLMQKQRAQATSDLAFEAAQVGRNPVEQATATTMRGIYGDDYAQHMDDSIAATVRYNASLKAMDDATKSARDSTEKLNLQLALVGQPEGIKAVAMAALDAEQRIRALGLEGTAAADTIRDVATATALLNEQVRQRQAIYDAARTDRNDLEWLQAEVGLLGQSEAVRRRNLALLEAEQRIRDGGFMGSAADNMRQRAGAIADTTTVLERQTDAWQAIKDTGGGAIDSIVDKIGEGTLSLNDFLDVARDIGKEFLQLSVANPLKNSLFGENLPTISDVFDRLQGKTPTIPGLSDALASSVATMSVSAAVVNVNGGLGGLAGANDNVADLLKPSGIGSDSVASGNALNLARGSFAKVDDKLKDILQTAAAKFPLKVDAVSGFRAGDPRFHGQGLATDVQIFDKIGKAVPNYQNGAGFRTYEQFAQTAHQVQLDKYPELTDQFRWGGYFSGPKGKYGAADAMHFDLGGNKVGMGGGSWEGGLNSAQRNYFPEAESVGKSFRAVAAASDVAAKSASGLGGGLGDLTNSVSGAAAKIGQMAGGGSGISLGGINYASLGAPAAGGVYANGGVFEHSNIVPFARGGVVHGPTIFPFANGTGLMGEAGPEAIMPLRRLGNGRLGVESSGGKGGGGVNVFINNNHSGAKVTAEERVNEKTGQRELVATVDEMTATSLRRRGGATSRELAGMGVAPRTRKLG</sequence>
<reference evidence="3 4" key="1">
    <citation type="submission" date="2016-11" db="EMBL/GenBank/DDBJ databases">
        <authorList>
            <person name="Jaros S."/>
            <person name="Januszkiewicz K."/>
            <person name="Wedrychowicz H."/>
        </authorList>
    </citation>
    <scope>NUCLEOTIDE SEQUENCE [LARGE SCALE GENOMIC DNA]</scope>
    <source>
        <strain evidence="3 4">DSM 19436</strain>
    </source>
</reference>
<feature type="region of interest" description="Disordered" evidence="1">
    <location>
        <begin position="1185"/>
        <end position="1207"/>
    </location>
</feature>
<dbReference type="Pfam" id="PF06791">
    <property type="entry name" value="TMP_2"/>
    <property type="match status" value="1"/>
</dbReference>
<dbReference type="InterPro" id="IPR009628">
    <property type="entry name" value="Phage_tape_measure_N"/>
</dbReference>
<gene>
    <name evidence="3" type="ORF">SAMN02745157_4864</name>
</gene>